<evidence type="ECO:0000313" key="2">
    <source>
        <dbReference type="Proteomes" id="UP001147760"/>
    </source>
</evidence>
<dbReference type="OrthoDB" id="4359917at2759"/>
<dbReference type="Proteomes" id="UP001147760">
    <property type="component" value="Unassembled WGS sequence"/>
</dbReference>
<accession>A0A9W9WJ11</accession>
<dbReference type="AlphaFoldDB" id="A0A9W9WJ11"/>
<organism evidence="1 2">
    <name type="scientific">Penicillium desertorum</name>
    <dbReference type="NCBI Taxonomy" id="1303715"/>
    <lineage>
        <taxon>Eukaryota</taxon>
        <taxon>Fungi</taxon>
        <taxon>Dikarya</taxon>
        <taxon>Ascomycota</taxon>
        <taxon>Pezizomycotina</taxon>
        <taxon>Eurotiomycetes</taxon>
        <taxon>Eurotiomycetidae</taxon>
        <taxon>Eurotiales</taxon>
        <taxon>Aspergillaceae</taxon>
        <taxon>Penicillium</taxon>
    </lineage>
</organism>
<comment type="caution">
    <text evidence="1">The sequence shown here is derived from an EMBL/GenBank/DDBJ whole genome shotgun (WGS) entry which is preliminary data.</text>
</comment>
<protein>
    <submittedName>
        <fullName evidence="1">Uncharacterized protein</fullName>
    </submittedName>
</protein>
<name>A0A9W9WJ11_9EURO</name>
<reference evidence="1" key="2">
    <citation type="journal article" date="2023" name="IMA Fungus">
        <title>Comparative genomic study of the Penicillium genus elucidates a diverse pangenome and 15 lateral gene transfer events.</title>
        <authorList>
            <person name="Petersen C."/>
            <person name="Sorensen T."/>
            <person name="Nielsen M.R."/>
            <person name="Sondergaard T.E."/>
            <person name="Sorensen J.L."/>
            <person name="Fitzpatrick D.A."/>
            <person name="Frisvad J.C."/>
            <person name="Nielsen K.L."/>
        </authorList>
    </citation>
    <scope>NUCLEOTIDE SEQUENCE</scope>
    <source>
        <strain evidence="1">IBT 17660</strain>
    </source>
</reference>
<keyword evidence="2" id="KW-1185">Reference proteome</keyword>
<proteinExistence type="predicted"/>
<dbReference type="EMBL" id="JAPWDO010000006">
    <property type="protein sequence ID" value="KAJ5465963.1"/>
    <property type="molecule type" value="Genomic_DNA"/>
</dbReference>
<sequence length="95" mass="11063">MDEIADIVREIGRQQGENSYYRACYDYLKQLQDSVSQAFDDLCQFYQEATFNPSCDSWPAHQVAERLRWSVYKLGEQETKAQLALVELYSLKNGV</sequence>
<evidence type="ECO:0000313" key="1">
    <source>
        <dbReference type="EMBL" id="KAJ5465963.1"/>
    </source>
</evidence>
<reference evidence="1" key="1">
    <citation type="submission" date="2022-12" db="EMBL/GenBank/DDBJ databases">
        <authorList>
            <person name="Petersen C."/>
        </authorList>
    </citation>
    <scope>NUCLEOTIDE SEQUENCE</scope>
    <source>
        <strain evidence="1">IBT 17660</strain>
    </source>
</reference>
<gene>
    <name evidence="1" type="ORF">N7530_009750</name>
</gene>